<dbReference type="InterPro" id="IPR036249">
    <property type="entry name" value="Thioredoxin-like_sf"/>
</dbReference>
<sequence length="213" mass="24637">MAVAANKRSVMTLFSGSTDIFSHQVRIVLAEKGVSVEIEQVEMDHLPQDLIDLNPYRTVPTLVDRELTLFESRIIMEYLDERFPHPPLMPVYPVARGESRLMMHRIENDWYSLLRQIEQGSAQEADAARKQLREELLAIAPIFSYMPYFKSEEFSLVDCYLAPLLWRLPELGIELSGTGSKELKGYMTRVFERDAFLASLTEPEREMRLHTRG</sequence>
<dbReference type="RefSeq" id="WP_140472421.1">
    <property type="nucleotide sequence ID" value="NZ_RCZD01000005.1"/>
</dbReference>
<feature type="domain" description="GST N-terminal" evidence="3">
    <location>
        <begin position="9"/>
        <end position="87"/>
    </location>
</feature>
<dbReference type="PROSITE" id="PS50404">
    <property type="entry name" value="GST_NTER"/>
    <property type="match status" value="1"/>
</dbReference>
<dbReference type="GO" id="GO:0005737">
    <property type="term" value="C:cytoplasm"/>
    <property type="evidence" value="ECO:0007669"/>
    <property type="project" value="TreeGrafter"/>
</dbReference>
<reference evidence="5 6" key="1">
    <citation type="journal article" date="2019" name="Environ. Microbiol.">
        <title>Species interactions and distinct microbial communities in high Arctic permafrost affected cryosols are associated with the CH4 and CO2 gas fluxes.</title>
        <authorList>
            <person name="Altshuler I."/>
            <person name="Hamel J."/>
            <person name="Turney S."/>
            <person name="Magnuson E."/>
            <person name="Levesque R."/>
            <person name="Greer C."/>
            <person name="Whyte L.G."/>
        </authorList>
    </citation>
    <scope>NUCLEOTIDE SEQUENCE [LARGE SCALE GENOMIC DNA]</scope>
    <source>
        <strain evidence="5 6">E4</strain>
    </source>
</reference>
<dbReference type="InterPro" id="IPR010987">
    <property type="entry name" value="Glutathione-S-Trfase_C-like"/>
</dbReference>
<comment type="caution">
    <text evidence="5">The sequence shown here is derived from an EMBL/GenBank/DDBJ whole genome shotgun (WGS) entry which is preliminary data.</text>
</comment>
<evidence type="ECO:0000256" key="2">
    <source>
        <dbReference type="ARBA" id="ARBA00069301"/>
    </source>
</evidence>
<evidence type="ECO:0000313" key="5">
    <source>
        <dbReference type="EMBL" id="TPG61901.1"/>
    </source>
</evidence>
<evidence type="ECO:0000259" key="3">
    <source>
        <dbReference type="PROSITE" id="PS50404"/>
    </source>
</evidence>
<dbReference type="OrthoDB" id="9781431at2"/>
<dbReference type="FunFam" id="1.20.1050.10:FF:000002">
    <property type="entry name" value="Stringent starvation protein A"/>
    <property type="match status" value="1"/>
</dbReference>
<dbReference type="AlphaFoldDB" id="A0A502GJB0"/>
<dbReference type="InterPro" id="IPR040079">
    <property type="entry name" value="Glutathione_S-Trfase"/>
</dbReference>
<proteinExistence type="inferred from homology"/>
<dbReference type="Gene3D" id="1.20.1050.10">
    <property type="match status" value="1"/>
</dbReference>
<dbReference type="CDD" id="cd03059">
    <property type="entry name" value="GST_N_SspA"/>
    <property type="match status" value="1"/>
</dbReference>
<gene>
    <name evidence="5" type="ORF">EAH77_10605</name>
</gene>
<dbReference type="InterPro" id="IPR034341">
    <property type="entry name" value="SspA_N"/>
</dbReference>
<keyword evidence="6" id="KW-1185">Reference proteome</keyword>
<dbReference type="InterPro" id="IPR036282">
    <property type="entry name" value="Glutathione-S-Trfase_C_sf"/>
</dbReference>
<dbReference type="SFLD" id="SFLDS00019">
    <property type="entry name" value="Glutathione_Transferase_(cytos"/>
    <property type="match status" value="1"/>
</dbReference>
<dbReference type="SUPFAM" id="SSF47616">
    <property type="entry name" value="GST C-terminal domain-like"/>
    <property type="match status" value="1"/>
</dbReference>
<dbReference type="EMBL" id="RCZD01000005">
    <property type="protein sequence ID" value="TPG61901.1"/>
    <property type="molecule type" value="Genomic_DNA"/>
</dbReference>
<dbReference type="InterPro" id="IPR004045">
    <property type="entry name" value="Glutathione_S-Trfase_N"/>
</dbReference>
<dbReference type="Proteomes" id="UP000317663">
    <property type="component" value="Unassembled WGS sequence"/>
</dbReference>
<dbReference type="PROSITE" id="PS50405">
    <property type="entry name" value="GST_CTER"/>
    <property type="match status" value="1"/>
</dbReference>
<organism evidence="5 6">
    <name type="scientific">Ewingella americana</name>
    <dbReference type="NCBI Taxonomy" id="41202"/>
    <lineage>
        <taxon>Bacteria</taxon>
        <taxon>Pseudomonadati</taxon>
        <taxon>Pseudomonadota</taxon>
        <taxon>Gammaproteobacteria</taxon>
        <taxon>Enterobacterales</taxon>
        <taxon>Yersiniaceae</taxon>
        <taxon>Ewingella</taxon>
    </lineage>
</organism>
<dbReference type="Pfam" id="PF02798">
    <property type="entry name" value="GST_N"/>
    <property type="match status" value="1"/>
</dbReference>
<dbReference type="Gene3D" id="3.40.30.10">
    <property type="entry name" value="Glutaredoxin"/>
    <property type="match status" value="1"/>
</dbReference>
<dbReference type="NCBIfam" id="NF007016">
    <property type="entry name" value="PRK09481.1"/>
    <property type="match status" value="1"/>
</dbReference>
<dbReference type="InterPro" id="IPR034342">
    <property type="entry name" value="SspA_C"/>
</dbReference>
<dbReference type="SUPFAM" id="SSF52833">
    <property type="entry name" value="Thioredoxin-like"/>
    <property type="match status" value="1"/>
</dbReference>
<dbReference type="SFLD" id="SFLDG00358">
    <property type="entry name" value="Main_(cytGST)"/>
    <property type="match status" value="1"/>
</dbReference>
<evidence type="ECO:0000259" key="4">
    <source>
        <dbReference type="PROSITE" id="PS50405"/>
    </source>
</evidence>
<comment type="similarity">
    <text evidence="1">Belongs to the GST superfamily. HSP26 family.</text>
</comment>
<dbReference type="CDD" id="cd03186">
    <property type="entry name" value="GST_C_SspA"/>
    <property type="match status" value="1"/>
</dbReference>
<protein>
    <recommendedName>
        <fullName evidence="2">Stringent starvation protein A</fullName>
    </recommendedName>
</protein>
<dbReference type="InterPro" id="IPR050983">
    <property type="entry name" value="GST_Omega/HSP26"/>
</dbReference>
<accession>A0A502GJB0</accession>
<dbReference type="PANTHER" id="PTHR43968:SF6">
    <property type="entry name" value="GLUTATHIONE S-TRANSFERASE OMEGA"/>
    <property type="match status" value="1"/>
</dbReference>
<name>A0A502GJB0_9GAMM</name>
<evidence type="ECO:0000313" key="6">
    <source>
        <dbReference type="Proteomes" id="UP000317663"/>
    </source>
</evidence>
<evidence type="ECO:0000256" key="1">
    <source>
        <dbReference type="ARBA" id="ARBA00009929"/>
    </source>
</evidence>
<feature type="domain" description="GST C-terminal" evidence="4">
    <location>
        <begin position="92"/>
        <end position="209"/>
    </location>
</feature>
<dbReference type="PANTHER" id="PTHR43968">
    <property type="match status" value="1"/>
</dbReference>
<dbReference type="Pfam" id="PF00043">
    <property type="entry name" value="GST_C"/>
    <property type="match status" value="1"/>
</dbReference>
<dbReference type="InterPro" id="IPR004046">
    <property type="entry name" value="GST_C"/>
</dbReference>